<gene>
    <name evidence="1" type="ORF">M440DRAFT_1134197</name>
</gene>
<evidence type="ECO:0000313" key="1">
    <source>
        <dbReference type="EMBL" id="PTB80732.1"/>
    </source>
</evidence>
<dbReference type="InterPro" id="IPR019410">
    <property type="entry name" value="Methyltransf_16"/>
</dbReference>
<dbReference type="Pfam" id="PF10294">
    <property type="entry name" value="Methyltransf_16"/>
    <property type="match status" value="1"/>
</dbReference>
<dbReference type="STRING" id="983965.A0A2T4CGT6"/>
<dbReference type="GO" id="GO:0032991">
    <property type="term" value="C:protein-containing complex"/>
    <property type="evidence" value="ECO:0007669"/>
    <property type="project" value="TreeGrafter"/>
</dbReference>
<dbReference type="SUPFAM" id="SSF53335">
    <property type="entry name" value="S-adenosyl-L-methionine-dependent methyltransferases"/>
    <property type="match status" value="1"/>
</dbReference>
<proteinExistence type="predicted"/>
<evidence type="ECO:0008006" key="3">
    <source>
        <dbReference type="Google" id="ProtNLM"/>
    </source>
</evidence>
<dbReference type="PANTHER" id="PTHR14614:SF109">
    <property type="entry name" value="RIBOSOMAL LYSINE N-METHYLTRANSFERASE 5"/>
    <property type="match status" value="1"/>
</dbReference>
<dbReference type="GO" id="GO:0008757">
    <property type="term" value="F:S-adenosylmethionine-dependent methyltransferase activity"/>
    <property type="evidence" value="ECO:0007669"/>
    <property type="project" value="UniProtKB-ARBA"/>
</dbReference>
<accession>A0A2T4CGT6</accession>
<protein>
    <recommendedName>
        <fullName evidence="3">Diaminohydroxyphosphoribosylamino-pyrimidine deaminase</fullName>
    </recommendedName>
</protein>
<dbReference type="PANTHER" id="PTHR14614">
    <property type="entry name" value="HEPATOCELLULAR CARCINOMA-ASSOCIATED ANTIGEN"/>
    <property type="match status" value="1"/>
</dbReference>
<keyword evidence="2" id="KW-1185">Reference proteome</keyword>
<dbReference type="Proteomes" id="UP000240760">
    <property type="component" value="Unassembled WGS sequence"/>
</dbReference>
<dbReference type="AlphaFoldDB" id="A0A2T4CGT6"/>
<dbReference type="Gene3D" id="3.40.50.150">
    <property type="entry name" value="Vaccinia Virus protein VP39"/>
    <property type="match status" value="1"/>
</dbReference>
<name>A0A2T4CGT6_TRILO</name>
<dbReference type="GO" id="GO:0005829">
    <property type="term" value="C:cytosol"/>
    <property type="evidence" value="ECO:0007669"/>
    <property type="project" value="TreeGrafter"/>
</dbReference>
<organism evidence="1 2">
    <name type="scientific">Trichoderma longibrachiatum ATCC 18648</name>
    <dbReference type="NCBI Taxonomy" id="983965"/>
    <lineage>
        <taxon>Eukaryota</taxon>
        <taxon>Fungi</taxon>
        <taxon>Dikarya</taxon>
        <taxon>Ascomycota</taxon>
        <taxon>Pezizomycotina</taxon>
        <taxon>Sordariomycetes</taxon>
        <taxon>Hypocreomycetidae</taxon>
        <taxon>Hypocreales</taxon>
        <taxon>Hypocreaceae</taxon>
        <taxon>Trichoderma</taxon>
    </lineage>
</organism>
<dbReference type="InterPro" id="IPR029063">
    <property type="entry name" value="SAM-dependent_MTases_sf"/>
</dbReference>
<dbReference type="EMBL" id="KZ679127">
    <property type="protein sequence ID" value="PTB80732.1"/>
    <property type="molecule type" value="Genomic_DNA"/>
</dbReference>
<sequence>MADSLQELLSNLDDEIQDTDEETFLLYANTVPLEGLGFIDSRASMLEIQLNGKDVTIHQSPGVLASSRKGGTTGAVLWKITPLFAEWLSSPSNPLTPFLTQQTSSPPSIIELGCGISPLNALSLSHKVSRYILTDQPYVQKLLLQNLAANIQTFSSSSTTKAHPTAAAEIHFSVLDWETSQVTPFLTHSPTTSSFDAVVSCDCVYNYALIEPFVQTCVDICALRNKDTSALRSNQQQDSADGNLLRPCLCIVAQQLRNDDVFHTWLTAFRRRFRVWRVPGGRMPVELRPEAGFVVHVGILKDSF</sequence>
<reference evidence="1 2" key="1">
    <citation type="submission" date="2016-07" db="EMBL/GenBank/DDBJ databases">
        <title>Multiple horizontal gene transfer events from other fungi enriched the ability of initially mycotrophic Trichoderma (Ascomycota) to feed on dead plant biomass.</title>
        <authorList>
            <consortium name="DOE Joint Genome Institute"/>
            <person name="Aerts A."/>
            <person name="Atanasova L."/>
            <person name="Chenthamara K."/>
            <person name="Zhang J."/>
            <person name="Grujic M."/>
            <person name="Henrissat B."/>
            <person name="Kuo A."/>
            <person name="Salamov A."/>
            <person name="Lipzen A."/>
            <person name="Labutti K."/>
            <person name="Barry K."/>
            <person name="Miao Y."/>
            <person name="Rahimi M.J."/>
            <person name="Shen Q."/>
            <person name="Grigoriev I.V."/>
            <person name="Kubicek C.P."/>
            <person name="Druzhinina I.S."/>
        </authorList>
    </citation>
    <scope>NUCLEOTIDE SEQUENCE [LARGE SCALE GENOMIC DNA]</scope>
    <source>
        <strain evidence="1 2">ATCC 18648</strain>
    </source>
</reference>
<dbReference type="OrthoDB" id="2529286at2759"/>
<evidence type="ECO:0000313" key="2">
    <source>
        <dbReference type="Proteomes" id="UP000240760"/>
    </source>
</evidence>